<feature type="region of interest" description="Disordered" evidence="1">
    <location>
        <begin position="118"/>
        <end position="198"/>
    </location>
</feature>
<dbReference type="InterPro" id="IPR027417">
    <property type="entry name" value="P-loop_NTPase"/>
</dbReference>
<sequence length="198" mass="21375">MPAIIMVDFSYSGPASVDVEGTYVVPILPKTTQWDAGSVTCSRTQFPLHLAFAITVHKSQGLTLGKVVLNLTSSDFTPALTYVAASTVRSIYGIAIEEPFCYDRFRTTISTTVRQRIDDQRRRRGQPLCVWPEDQQQEAGARGGIQRGRGQRRQQAGSRGGVHTQAEGIRGRRGRRARAGGSRARDTRAGAGAGAGAG</sequence>
<evidence type="ECO:0000313" key="2">
    <source>
        <dbReference type="EMBL" id="KAL2039667.1"/>
    </source>
</evidence>
<comment type="caution">
    <text evidence="2">The sequence shown here is derived from an EMBL/GenBank/DDBJ whole genome shotgun (WGS) entry which is preliminary data.</text>
</comment>
<keyword evidence="3" id="KW-1185">Reference proteome</keyword>
<dbReference type="CDD" id="cd18809">
    <property type="entry name" value="SF1_C_RecD"/>
    <property type="match status" value="1"/>
</dbReference>
<evidence type="ECO:0000256" key="1">
    <source>
        <dbReference type="SAM" id="MobiDB-lite"/>
    </source>
</evidence>
<dbReference type="InterPro" id="IPR051055">
    <property type="entry name" value="PIF1_helicase"/>
</dbReference>
<evidence type="ECO:0000313" key="3">
    <source>
        <dbReference type="Proteomes" id="UP001590950"/>
    </source>
</evidence>
<organism evidence="2 3">
    <name type="scientific">Stereocaulon virgatum</name>
    <dbReference type="NCBI Taxonomy" id="373712"/>
    <lineage>
        <taxon>Eukaryota</taxon>
        <taxon>Fungi</taxon>
        <taxon>Dikarya</taxon>
        <taxon>Ascomycota</taxon>
        <taxon>Pezizomycotina</taxon>
        <taxon>Lecanoromycetes</taxon>
        <taxon>OSLEUM clade</taxon>
        <taxon>Lecanoromycetidae</taxon>
        <taxon>Lecanorales</taxon>
        <taxon>Lecanorineae</taxon>
        <taxon>Stereocaulaceae</taxon>
        <taxon>Stereocaulon</taxon>
    </lineage>
</organism>
<name>A0ABR4A152_9LECA</name>
<protein>
    <recommendedName>
        <fullName evidence="4">ATP-dependent DNA helicase PIF1</fullName>
    </recommendedName>
</protein>
<dbReference type="SUPFAM" id="SSF52540">
    <property type="entry name" value="P-loop containing nucleoside triphosphate hydrolases"/>
    <property type="match status" value="1"/>
</dbReference>
<proteinExistence type="predicted"/>
<reference evidence="2 3" key="1">
    <citation type="submission" date="2024-09" db="EMBL/GenBank/DDBJ databases">
        <title>Rethinking Asexuality: The Enigmatic Case of Functional Sexual Genes in Lepraria (Stereocaulaceae).</title>
        <authorList>
            <person name="Doellman M."/>
            <person name="Sun Y."/>
            <person name="Barcenas-Pena A."/>
            <person name="Lumbsch H.T."/>
            <person name="Grewe F."/>
        </authorList>
    </citation>
    <scope>NUCLEOTIDE SEQUENCE [LARGE SCALE GENOMIC DNA]</scope>
    <source>
        <strain evidence="2 3">Mercado 3170</strain>
    </source>
</reference>
<dbReference type="EMBL" id="JBEFKJ010000024">
    <property type="protein sequence ID" value="KAL2039667.1"/>
    <property type="molecule type" value="Genomic_DNA"/>
</dbReference>
<gene>
    <name evidence="2" type="ORF">N7G274_007526</name>
</gene>
<dbReference type="PANTHER" id="PTHR47642">
    <property type="entry name" value="ATP-DEPENDENT DNA HELICASE"/>
    <property type="match status" value="1"/>
</dbReference>
<evidence type="ECO:0008006" key="4">
    <source>
        <dbReference type="Google" id="ProtNLM"/>
    </source>
</evidence>
<accession>A0ABR4A152</accession>
<dbReference type="Proteomes" id="UP001590950">
    <property type="component" value="Unassembled WGS sequence"/>
</dbReference>